<evidence type="ECO:0000313" key="2">
    <source>
        <dbReference type="EMBL" id="KAB4446970.1"/>
    </source>
</evidence>
<name>A0A6A2IVF5_BACT4</name>
<comment type="caution">
    <text evidence="2">The sequence shown here is derived from an EMBL/GenBank/DDBJ whole genome shotgun (WGS) entry which is preliminary data.</text>
</comment>
<evidence type="ECO:0000313" key="4">
    <source>
        <dbReference type="Proteomes" id="UP000436825"/>
    </source>
</evidence>
<dbReference type="EMBL" id="WCRW01000059">
    <property type="protein sequence ID" value="KAB4449384.1"/>
    <property type="molecule type" value="Genomic_DNA"/>
</dbReference>
<feature type="non-terminal residue" evidence="2">
    <location>
        <position position="37"/>
    </location>
</feature>
<reference evidence="4 5" key="1">
    <citation type="journal article" date="2019" name="Nat. Med.">
        <title>A library of human gut bacterial isolates paired with longitudinal multiomics data enables mechanistic microbiome research.</title>
        <authorList>
            <person name="Poyet M."/>
            <person name="Groussin M."/>
            <person name="Gibbons S.M."/>
            <person name="Avila-Pacheco J."/>
            <person name="Jiang X."/>
            <person name="Kearney S.M."/>
            <person name="Perrotta A.R."/>
            <person name="Berdy B."/>
            <person name="Zhao S."/>
            <person name="Lieberman T.D."/>
            <person name="Swanson P.K."/>
            <person name="Smith M."/>
            <person name="Roesemann S."/>
            <person name="Alexander J.E."/>
            <person name="Rich S.A."/>
            <person name="Livny J."/>
            <person name="Vlamakis H."/>
            <person name="Clish C."/>
            <person name="Bullock K."/>
            <person name="Deik A."/>
            <person name="Scott J."/>
            <person name="Pierce K.A."/>
            <person name="Xavier R.J."/>
            <person name="Alm E.J."/>
        </authorList>
    </citation>
    <scope>NUCLEOTIDE SEQUENCE [LARGE SCALE GENOMIC DNA]</scope>
    <source>
        <strain evidence="3 4">BIOML-A160</strain>
        <strain evidence="2 5">BIOML-A165</strain>
    </source>
</reference>
<feature type="transmembrane region" description="Helical" evidence="1">
    <location>
        <begin position="13"/>
        <end position="32"/>
    </location>
</feature>
<keyword evidence="1" id="KW-0812">Transmembrane</keyword>
<dbReference type="AlphaFoldDB" id="A0A6A2IVF5"/>
<organism evidence="2 5">
    <name type="scientific">Bacteroides thetaiotaomicron</name>
    <dbReference type="NCBI Taxonomy" id="818"/>
    <lineage>
        <taxon>Bacteria</taxon>
        <taxon>Pseudomonadati</taxon>
        <taxon>Bacteroidota</taxon>
        <taxon>Bacteroidia</taxon>
        <taxon>Bacteroidales</taxon>
        <taxon>Bacteroidaceae</taxon>
        <taxon>Bacteroides</taxon>
    </lineage>
</organism>
<evidence type="ECO:0000313" key="3">
    <source>
        <dbReference type="EMBL" id="KAB4449384.1"/>
    </source>
</evidence>
<evidence type="ECO:0000313" key="5">
    <source>
        <dbReference type="Proteomes" id="UP000460317"/>
    </source>
</evidence>
<proteinExistence type="predicted"/>
<dbReference type="Proteomes" id="UP000436825">
    <property type="component" value="Unassembled WGS sequence"/>
</dbReference>
<keyword evidence="1" id="KW-0472">Membrane</keyword>
<evidence type="ECO:0000256" key="1">
    <source>
        <dbReference type="SAM" id="Phobius"/>
    </source>
</evidence>
<dbReference type="Proteomes" id="UP000460317">
    <property type="component" value="Unassembled WGS sequence"/>
</dbReference>
<dbReference type="EMBL" id="WCSB01000055">
    <property type="protein sequence ID" value="KAB4446970.1"/>
    <property type="molecule type" value="Genomic_DNA"/>
</dbReference>
<gene>
    <name evidence="3" type="ORF">GAN75_27670</name>
    <name evidence="2" type="ORF">GAN93_24725</name>
</gene>
<sequence>MCIGWLRLRKYSYIYRVIYLIVIKMLKVVAFMKQVAK</sequence>
<protein>
    <submittedName>
        <fullName evidence="2">Recombinase</fullName>
    </submittedName>
</protein>
<accession>A0A6A2IVF5</accession>
<keyword evidence="1" id="KW-1133">Transmembrane helix</keyword>